<dbReference type="AlphaFoldDB" id="A0A844ZP41"/>
<feature type="region of interest" description="Disordered" evidence="1">
    <location>
        <begin position="90"/>
        <end position="161"/>
    </location>
</feature>
<keyword evidence="2" id="KW-1133">Transmembrane helix</keyword>
<dbReference type="EMBL" id="WTYX01000001">
    <property type="protein sequence ID" value="MXO89503.1"/>
    <property type="molecule type" value="Genomic_DNA"/>
</dbReference>
<dbReference type="Gene3D" id="3.30.70.1070">
    <property type="entry name" value="Sporulation related repeat"/>
    <property type="match status" value="1"/>
</dbReference>
<dbReference type="GO" id="GO:0042834">
    <property type="term" value="F:peptidoglycan binding"/>
    <property type="evidence" value="ECO:0007669"/>
    <property type="project" value="InterPro"/>
</dbReference>
<feature type="domain" description="SPOR" evidence="3">
    <location>
        <begin position="160"/>
        <end position="241"/>
    </location>
</feature>
<keyword evidence="5" id="KW-1185">Reference proteome</keyword>
<evidence type="ECO:0000256" key="1">
    <source>
        <dbReference type="SAM" id="MobiDB-lite"/>
    </source>
</evidence>
<feature type="compositionally biased region" description="Basic and acidic residues" evidence="1">
    <location>
        <begin position="1"/>
        <end position="11"/>
    </location>
</feature>
<dbReference type="SUPFAM" id="SSF110997">
    <property type="entry name" value="Sporulation related repeat"/>
    <property type="match status" value="1"/>
</dbReference>
<feature type="compositionally biased region" description="Acidic residues" evidence="1">
    <location>
        <begin position="12"/>
        <end position="24"/>
    </location>
</feature>
<name>A0A844ZP41_9SPHN</name>
<dbReference type="PROSITE" id="PS51724">
    <property type="entry name" value="SPOR"/>
    <property type="match status" value="1"/>
</dbReference>
<feature type="compositionally biased region" description="Basic and acidic residues" evidence="1">
    <location>
        <begin position="131"/>
        <end position="141"/>
    </location>
</feature>
<dbReference type="Proteomes" id="UP000442714">
    <property type="component" value="Unassembled WGS sequence"/>
</dbReference>
<evidence type="ECO:0000313" key="5">
    <source>
        <dbReference type="Proteomes" id="UP000442714"/>
    </source>
</evidence>
<reference evidence="4 5" key="1">
    <citation type="submission" date="2019-12" db="EMBL/GenBank/DDBJ databases">
        <title>Genomic-based taxomic classification of the family Erythrobacteraceae.</title>
        <authorList>
            <person name="Xu L."/>
        </authorList>
    </citation>
    <scope>NUCLEOTIDE SEQUENCE [LARGE SCALE GENOMIC DNA]</scope>
    <source>
        <strain evidence="4 5">KCTC 52763</strain>
    </source>
</reference>
<dbReference type="InterPro" id="IPR007730">
    <property type="entry name" value="SPOR-like_dom"/>
</dbReference>
<evidence type="ECO:0000256" key="2">
    <source>
        <dbReference type="SAM" id="Phobius"/>
    </source>
</evidence>
<evidence type="ECO:0000259" key="3">
    <source>
        <dbReference type="PROSITE" id="PS51724"/>
    </source>
</evidence>
<comment type="caution">
    <text evidence="4">The sequence shown here is derived from an EMBL/GenBank/DDBJ whole genome shotgun (WGS) entry which is preliminary data.</text>
</comment>
<feature type="region of interest" description="Disordered" evidence="1">
    <location>
        <begin position="1"/>
        <end position="24"/>
    </location>
</feature>
<sequence length="241" mass="24886">MTVHETGRDGEEPFEDGEGFAEDGAVETEELALVDDDEPLPWLESDYGEEDESYNPGNIAGFIFLALLALAAIIGLVWWLSNPGADPELVADGSTIEAPDGPTKERPEDPGGKEFEGTGNVAPGVGQGETTEGRLAGDDSARPSIDTATPNNAGQAGAGNASGGAVGVQVGAYRSKDSATKAWGTLNGQTQALNGFKYRVVEGEVDGGTVFRLQAVAGDTASANRLCNALKADGIECQVKN</sequence>
<feature type="transmembrane region" description="Helical" evidence="2">
    <location>
        <begin position="59"/>
        <end position="80"/>
    </location>
</feature>
<gene>
    <name evidence="4" type="ORF">GRI41_01580</name>
</gene>
<accession>A0A844ZP41</accession>
<organism evidence="4 5">
    <name type="scientific">Pontixanthobacter aquaemixtae</name>
    <dbReference type="NCBI Taxonomy" id="1958940"/>
    <lineage>
        <taxon>Bacteria</taxon>
        <taxon>Pseudomonadati</taxon>
        <taxon>Pseudomonadota</taxon>
        <taxon>Alphaproteobacteria</taxon>
        <taxon>Sphingomonadales</taxon>
        <taxon>Erythrobacteraceae</taxon>
        <taxon>Pontixanthobacter</taxon>
    </lineage>
</organism>
<feature type="compositionally biased region" description="Basic and acidic residues" evidence="1">
    <location>
        <begin position="102"/>
        <end position="116"/>
    </location>
</feature>
<keyword evidence="2" id="KW-0812">Transmembrane</keyword>
<dbReference type="InterPro" id="IPR036680">
    <property type="entry name" value="SPOR-like_sf"/>
</dbReference>
<keyword evidence="2" id="KW-0472">Membrane</keyword>
<proteinExistence type="predicted"/>
<protein>
    <submittedName>
        <fullName evidence="4">SPOR domain-containing protein</fullName>
    </submittedName>
</protein>
<dbReference type="OrthoDB" id="7390714at2"/>
<dbReference type="Pfam" id="PF05036">
    <property type="entry name" value="SPOR"/>
    <property type="match status" value="1"/>
</dbReference>
<evidence type="ECO:0000313" key="4">
    <source>
        <dbReference type="EMBL" id="MXO89503.1"/>
    </source>
</evidence>